<proteinExistence type="predicted"/>
<dbReference type="Gene3D" id="2.50.20.10">
    <property type="entry name" value="Lipoprotein localisation LolA/LolB/LppX"/>
    <property type="match status" value="1"/>
</dbReference>
<feature type="chain" id="PRO_5009523675" description="Outer membrane lipoprotein carrier protein LolA" evidence="1">
    <location>
        <begin position="21"/>
        <end position="247"/>
    </location>
</feature>
<sequence length="247" mass="27474">MRPALLTAPALLLCVAAAYADPNAETLYASLNAQLKAAQSLTGAVEIRELDHVNQKESKQVYTFRFLRPNYLQMVSRKYALYVDGKTLWTYYPSQKLSTSQPAQAEGMGVPSLVGFEAFTKTERPPYQPGDLTVRTFEDTPCNAIPLQMEGLPPAVEFTLYLNFQTSLPSGWQMKDRYQTTVVVYRDVRLNDPLTPEQFAWKPPAPGVNVGMEAPRFTLQTPDGGAFSLASALPMHRAVLVTFWAFG</sequence>
<evidence type="ECO:0000313" key="3">
    <source>
        <dbReference type="Proteomes" id="UP000178606"/>
    </source>
</evidence>
<gene>
    <name evidence="2" type="ORF">A3F84_16085</name>
</gene>
<evidence type="ECO:0000256" key="1">
    <source>
        <dbReference type="SAM" id="SignalP"/>
    </source>
</evidence>
<dbReference type="InterPro" id="IPR029046">
    <property type="entry name" value="LolA/LolB/LppX"/>
</dbReference>
<dbReference type="AlphaFoldDB" id="A0A1F6D3M5"/>
<keyword evidence="1" id="KW-0732">Signal</keyword>
<protein>
    <recommendedName>
        <fullName evidence="4">Outer membrane lipoprotein carrier protein LolA</fullName>
    </recommendedName>
</protein>
<organism evidence="2 3">
    <name type="scientific">Handelsmanbacteria sp. (strain RIFCSPLOWO2_12_FULL_64_10)</name>
    <dbReference type="NCBI Taxonomy" id="1817868"/>
    <lineage>
        <taxon>Bacteria</taxon>
        <taxon>Candidatus Handelsmaniibacteriota</taxon>
    </lineage>
</organism>
<dbReference type="EMBL" id="MFKF01000052">
    <property type="protein sequence ID" value="OGG56038.1"/>
    <property type="molecule type" value="Genomic_DNA"/>
</dbReference>
<dbReference type="SUPFAM" id="SSF89392">
    <property type="entry name" value="Prokaryotic lipoproteins and lipoprotein localization factors"/>
    <property type="match status" value="1"/>
</dbReference>
<feature type="signal peptide" evidence="1">
    <location>
        <begin position="1"/>
        <end position="20"/>
    </location>
</feature>
<evidence type="ECO:0000313" key="2">
    <source>
        <dbReference type="EMBL" id="OGG56038.1"/>
    </source>
</evidence>
<reference evidence="2 3" key="1">
    <citation type="journal article" date="2016" name="Nat. Commun.">
        <title>Thousands of microbial genomes shed light on interconnected biogeochemical processes in an aquifer system.</title>
        <authorList>
            <person name="Anantharaman K."/>
            <person name="Brown C.T."/>
            <person name="Hug L.A."/>
            <person name="Sharon I."/>
            <person name="Castelle C.J."/>
            <person name="Probst A.J."/>
            <person name="Thomas B.C."/>
            <person name="Singh A."/>
            <person name="Wilkins M.J."/>
            <person name="Karaoz U."/>
            <person name="Brodie E.L."/>
            <person name="Williams K.H."/>
            <person name="Hubbard S.S."/>
            <person name="Banfield J.F."/>
        </authorList>
    </citation>
    <scope>NUCLEOTIDE SEQUENCE [LARGE SCALE GENOMIC DNA]</scope>
    <source>
        <strain evidence="3">RIFCSPLOWO2_12_FULL_64_10</strain>
    </source>
</reference>
<evidence type="ECO:0008006" key="4">
    <source>
        <dbReference type="Google" id="ProtNLM"/>
    </source>
</evidence>
<name>A0A1F6D3M5_HANXR</name>
<comment type="caution">
    <text evidence="2">The sequence shown here is derived from an EMBL/GenBank/DDBJ whole genome shotgun (WGS) entry which is preliminary data.</text>
</comment>
<dbReference type="Proteomes" id="UP000178606">
    <property type="component" value="Unassembled WGS sequence"/>
</dbReference>
<accession>A0A1F6D3M5</accession>